<dbReference type="Pfam" id="PF02520">
    <property type="entry name" value="ANIS5_cation-bd"/>
    <property type="match status" value="1"/>
</dbReference>
<dbReference type="WBParaSite" id="ACRNAN_scaffold3639.g21811.t1">
    <property type="protein sequence ID" value="ACRNAN_scaffold3639.g21811.t1"/>
    <property type="gene ID" value="ACRNAN_scaffold3639.g21811"/>
</dbReference>
<keyword evidence="2" id="KW-1185">Reference proteome</keyword>
<sequence>MPPKIAEPPTPPFLQNSPKSVIESFYDIIGNAHYLTDKEIDQEIERWVMKQSADVQSEWLKFQEAKLTYQEIAAKEHKAAYESLSSEAKIVDRIITSIATDEKLVALEKFNRIEQVLNSIPKLIRKEIESVMFQIIPSNIKS</sequence>
<protein>
    <submittedName>
        <fullName evidence="3">SXP/RAL-2 family protein Ani s 5-like cation-binding domain-containing protein</fullName>
    </submittedName>
</protein>
<dbReference type="InterPro" id="IPR003677">
    <property type="entry name" value="ANIS5_cation-bd"/>
</dbReference>
<dbReference type="Proteomes" id="UP000887540">
    <property type="component" value="Unplaced"/>
</dbReference>
<name>A0A914DQP4_9BILA</name>
<evidence type="ECO:0000313" key="3">
    <source>
        <dbReference type="WBParaSite" id="ACRNAN_scaffold3639.g21811.t1"/>
    </source>
</evidence>
<feature type="domain" description="SXP/RAL-2 family protein Ani s 5-like cation-binding" evidence="1">
    <location>
        <begin position="23"/>
        <end position="122"/>
    </location>
</feature>
<accession>A0A914DQP4</accession>
<dbReference type="AlphaFoldDB" id="A0A914DQP4"/>
<proteinExistence type="predicted"/>
<organism evidence="2 3">
    <name type="scientific">Acrobeloides nanus</name>
    <dbReference type="NCBI Taxonomy" id="290746"/>
    <lineage>
        <taxon>Eukaryota</taxon>
        <taxon>Metazoa</taxon>
        <taxon>Ecdysozoa</taxon>
        <taxon>Nematoda</taxon>
        <taxon>Chromadorea</taxon>
        <taxon>Rhabditida</taxon>
        <taxon>Tylenchina</taxon>
        <taxon>Cephalobomorpha</taxon>
        <taxon>Cephaloboidea</taxon>
        <taxon>Cephalobidae</taxon>
        <taxon>Acrobeloides</taxon>
    </lineage>
</organism>
<reference evidence="3" key="1">
    <citation type="submission" date="2022-11" db="UniProtKB">
        <authorList>
            <consortium name="WormBaseParasite"/>
        </authorList>
    </citation>
    <scope>IDENTIFICATION</scope>
</reference>
<evidence type="ECO:0000313" key="2">
    <source>
        <dbReference type="Proteomes" id="UP000887540"/>
    </source>
</evidence>
<evidence type="ECO:0000259" key="1">
    <source>
        <dbReference type="Pfam" id="PF02520"/>
    </source>
</evidence>